<name>A0A8S5NRQ5_9CAUD</name>
<dbReference type="Gene3D" id="3.40.50.300">
    <property type="entry name" value="P-loop containing nucleotide triphosphate hydrolases"/>
    <property type="match status" value="1"/>
</dbReference>
<dbReference type="InterPro" id="IPR035412">
    <property type="entry name" value="Terminase_L_N"/>
</dbReference>
<dbReference type="InterPro" id="IPR005335">
    <property type="entry name" value="Terminase_ssu"/>
</dbReference>
<dbReference type="InterPro" id="IPR006437">
    <property type="entry name" value="Phage_terminase_lsu"/>
</dbReference>
<feature type="domain" description="Phage terminase large subunit C-terminal" evidence="2">
    <location>
        <begin position="394"/>
        <end position="532"/>
    </location>
</feature>
<feature type="domain" description="Phage terminase large subunit N-terminal" evidence="1">
    <location>
        <begin position="156"/>
        <end position="361"/>
    </location>
</feature>
<dbReference type="PANTHER" id="PTHR39184:SF1">
    <property type="entry name" value="PBSX PHAGE TERMINASE LARGE SUBUNIT"/>
    <property type="match status" value="1"/>
</dbReference>
<dbReference type="EMBL" id="BK015239">
    <property type="protein sequence ID" value="DAD97377.1"/>
    <property type="molecule type" value="Genomic_DNA"/>
</dbReference>
<dbReference type="Pfam" id="PF17288">
    <property type="entry name" value="Terminase_3C"/>
    <property type="match status" value="1"/>
</dbReference>
<dbReference type="Gene3D" id="1.10.10.1400">
    <property type="entry name" value="Terminase, small subunit, N-terminal DNA-binding domain, HTH motif"/>
    <property type="match status" value="1"/>
</dbReference>
<proteinExistence type="predicted"/>
<dbReference type="InterPro" id="IPR038713">
    <property type="entry name" value="Terminase_Gp1_N_sf"/>
</dbReference>
<sequence>MDLTPKQKGFADEYIKNGGNASDAAIKAGYAEKNARVIGNQNLTKLNISDYIAKKQSLIEKQKGTDIMSLAEIQQRRSMIARGELKDSFGFAPDFSDQLKSMNDLEKTLAIKETKEEQQRIAERARLQEVYHLDLSVVPDVFHRMIRDIRAKKHSEYILPGGRGSMKSSTISLIIPELIKNNPNMHALILRKVGNTIKDSVYAQMKWALDKLNLSEEFTCKVSPMEITYKPTGQKIYFRGADDPLKIKSIKPEFGYIGIVWFEELDQFAGPEEIRNIQQSAIRGGNEAYKFKSFNPPRSKNNWANEYTAEAEEKDDSALVVHSTYLDLDIEQEWLGDIFLEDAEHLKETNPDAYKNEYLGEANGNGGNVFEYLEIREITAEEISHFDRIYQGCDWGFYPDPFAFVRFYYNHNNDTLYFIDEIYKNKLTNRKSADIILERGYTDFEITCDSAEPKSINDFRDFGIPARGAIKGPGSVEYSMKWLQGRKIVIDPKRTPGVHKEFTKYEYERDKDGNIISGYPDKDNHLIDATRYGSEKLWRRRGSSA</sequence>
<reference evidence="3" key="1">
    <citation type="journal article" date="2021" name="Proc. Natl. Acad. Sci. U.S.A.">
        <title>A Catalog of Tens of Thousands of Viruses from Human Metagenomes Reveals Hidden Associations with Chronic Diseases.</title>
        <authorList>
            <person name="Tisza M.J."/>
            <person name="Buck C.B."/>
        </authorList>
    </citation>
    <scope>NUCLEOTIDE SEQUENCE</scope>
    <source>
        <strain evidence="3">Ct7iJ31</strain>
    </source>
</reference>
<accession>A0A8S5NRQ5</accession>
<dbReference type="InterPro" id="IPR052380">
    <property type="entry name" value="Viral_DNA_packaging_terminase"/>
</dbReference>
<dbReference type="GO" id="GO:0051276">
    <property type="term" value="P:chromosome organization"/>
    <property type="evidence" value="ECO:0007669"/>
    <property type="project" value="InterPro"/>
</dbReference>
<dbReference type="InterPro" id="IPR027417">
    <property type="entry name" value="P-loop_NTPase"/>
</dbReference>
<evidence type="ECO:0000259" key="1">
    <source>
        <dbReference type="Pfam" id="PF04466"/>
    </source>
</evidence>
<evidence type="ECO:0000313" key="3">
    <source>
        <dbReference type="EMBL" id="DAD97377.1"/>
    </source>
</evidence>
<dbReference type="NCBIfam" id="TIGR01547">
    <property type="entry name" value="phage_term_2"/>
    <property type="match status" value="1"/>
</dbReference>
<protein>
    <submittedName>
        <fullName evidence="3">Terminase large subunit</fullName>
    </submittedName>
</protein>
<dbReference type="Pfam" id="PF03592">
    <property type="entry name" value="Terminase_2"/>
    <property type="match status" value="1"/>
</dbReference>
<dbReference type="PANTHER" id="PTHR39184">
    <property type="match status" value="1"/>
</dbReference>
<evidence type="ECO:0000259" key="2">
    <source>
        <dbReference type="Pfam" id="PF17288"/>
    </source>
</evidence>
<dbReference type="Gene3D" id="3.30.420.280">
    <property type="match status" value="1"/>
</dbReference>
<organism evidence="3">
    <name type="scientific">Siphoviridae sp. ct7iJ31</name>
    <dbReference type="NCBI Taxonomy" id="2826167"/>
    <lineage>
        <taxon>Viruses</taxon>
        <taxon>Duplodnaviria</taxon>
        <taxon>Heunggongvirae</taxon>
        <taxon>Uroviricota</taxon>
        <taxon>Caudoviricetes</taxon>
    </lineage>
</organism>
<dbReference type="InterPro" id="IPR035413">
    <property type="entry name" value="Terminase_L_C"/>
</dbReference>
<dbReference type="Pfam" id="PF04466">
    <property type="entry name" value="Terminase_3"/>
    <property type="match status" value="1"/>
</dbReference>